<name>A0A832ZHN7_9EURY</name>
<evidence type="ECO:0000313" key="2">
    <source>
        <dbReference type="EMBL" id="HIP89652.1"/>
    </source>
</evidence>
<dbReference type="Proteomes" id="UP000653692">
    <property type="component" value="Unassembled WGS sequence"/>
</dbReference>
<protein>
    <submittedName>
        <fullName evidence="2">Uncharacterized protein</fullName>
    </submittedName>
</protein>
<sequence length="352" mass="40135">MRSLKLFSLAFFSYLLLMICSHLILKEYSASLNMLPLSLAVILIFYCCFVAGYLRPLYLPTKAVWIAIFLLAVYFARYVVFAPVAVVFLYLLLKYEPEFFKEFSWFVFLLGVGIVGSTYLFVGVPFFKYPIRFELTEVLTLSAYLFLTAIAFEQRERIRSLYFIVSSILLFMSTFRSLLILVFLAYATPYYLSGKIRMREICLGILVGIAVLILSGNLESLLIRVGFTFLIFENLVKISLPFGFYHGSLLLSYSPGRKIAFMFTLDRNIYSSFIFGQAVADFGIFGMVEAYLLGTILKRSENDLSSLTVVLSLLIYLIEVGIDAFVLAIMLFFGTIYVEKIGKHGPPFNMRS</sequence>
<dbReference type="InterPro" id="IPR002760">
    <property type="entry name" value="O_anti_polymase"/>
</dbReference>
<evidence type="ECO:0000256" key="1">
    <source>
        <dbReference type="SAM" id="Phobius"/>
    </source>
</evidence>
<comment type="caution">
    <text evidence="2">The sequence shown here is derived from an EMBL/GenBank/DDBJ whole genome shotgun (WGS) entry which is preliminary data.</text>
</comment>
<accession>A0A832ZHN7</accession>
<feature type="transmembrane region" description="Helical" evidence="1">
    <location>
        <begin position="269"/>
        <end position="292"/>
    </location>
</feature>
<feature type="transmembrane region" description="Helical" evidence="1">
    <location>
        <begin position="313"/>
        <end position="338"/>
    </location>
</feature>
<evidence type="ECO:0000313" key="3">
    <source>
        <dbReference type="Proteomes" id="UP000653692"/>
    </source>
</evidence>
<dbReference type="AlphaFoldDB" id="A0A832ZHN7"/>
<keyword evidence="1" id="KW-0812">Transmembrane</keyword>
<feature type="transmembrane region" description="Helical" evidence="1">
    <location>
        <begin position="64"/>
        <end position="93"/>
    </location>
</feature>
<feature type="transmembrane region" description="Helical" evidence="1">
    <location>
        <begin position="105"/>
        <end position="127"/>
    </location>
</feature>
<dbReference type="Pfam" id="PF01901">
    <property type="entry name" value="O_anti_polymase"/>
    <property type="match status" value="1"/>
</dbReference>
<feature type="transmembrane region" description="Helical" evidence="1">
    <location>
        <begin position="6"/>
        <end position="25"/>
    </location>
</feature>
<feature type="transmembrane region" description="Helical" evidence="1">
    <location>
        <begin position="161"/>
        <end position="184"/>
    </location>
</feature>
<keyword evidence="1" id="KW-0472">Membrane</keyword>
<proteinExistence type="predicted"/>
<gene>
    <name evidence="2" type="ORF">EYH24_07020</name>
</gene>
<reference evidence="2" key="1">
    <citation type="journal article" date="2020" name="ISME J.">
        <title>Gammaproteobacteria mediating utilization of methyl-, sulfur- and petroleum organic compounds in deep ocean hydrothermal plumes.</title>
        <authorList>
            <person name="Zhou Z."/>
            <person name="Liu Y."/>
            <person name="Pan J."/>
            <person name="Cron B.R."/>
            <person name="Toner B.M."/>
            <person name="Anantharaman K."/>
            <person name="Breier J.A."/>
            <person name="Dick G.J."/>
            <person name="Li M."/>
        </authorList>
    </citation>
    <scope>NUCLEOTIDE SEQUENCE</scope>
    <source>
        <strain evidence="2">SZUA-1476</strain>
    </source>
</reference>
<feature type="transmembrane region" description="Helical" evidence="1">
    <location>
        <begin position="133"/>
        <end position="152"/>
    </location>
</feature>
<organism evidence="2 3">
    <name type="scientific">Thermococcus paralvinellae</name>
    <dbReference type="NCBI Taxonomy" id="582419"/>
    <lineage>
        <taxon>Archaea</taxon>
        <taxon>Methanobacteriati</taxon>
        <taxon>Methanobacteriota</taxon>
        <taxon>Thermococci</taxon>
        <taxon>Thermococcales</taxon>
        <taxon>Thermococcaceae</taxon>
        <taxon>Thermococcus</taxon>
    </lineage>
</organism>
<feature type="transmembrane region" description="Helical" evidence="1">
    <location>
        <begin position="37"/>
        <end position="58"/>
    </location>
</feature>
<keyword evidence="1" id="KW-1133">Transmembrane helix</keyword>
<feature type="transmembrane region" description="Helical" evidence="1">
    <location>
        <begin position="196"/>
        <end position="214"/>
    </location>
</feature>
<dbReference type="EMBL" id="DQUR01000239">
    <property type="protein sequence ID" value="HIP89652.1"/>
    <property type="molecule type" value="Genomic_DNA"/>
</dbReference>